<reference evidence="1 2" key="2">
    <citation type="journal article" date="2017" name="Int. J. Syst. Evol. Microbiol.">
        <title>Pseudomonas furukawaii sp. nov., a polychlorinated biphenyl-degrading bacterium isolated from biphenyl-contaminated soil in Japan.</title>
        <authorList>
            <person name="Kimura N."/>
            <person name="Watanabe T."/>
            <person name="Suenaga H."/>
            <person name="Fujihara H."/>
            <person name="Futagami T."/>
            <person name="Goto M."/>
            <person name="Hanada S."/>
            <person name="Hirose J."/>
        </authorList>
    </citation>
    <scope>NUCLEOTIDE SEQUENCE [LARGE SCALE GENOMIC DNA]</scope>
    <source>
        <strain evidence="2">DSM 10086 / NBRC 110670 / KF707</strain>
    </source>
</reference>
<evidence type="ECO:0000313" key="1">
    <source>
        <dbReference type="EMBL" id="BAU73800.1"/>
    </source>
</evidence>
<gene>
    <name evidence="1" type="ORF">KF707C_21120</name>
</gene>
<dbReference type="RefSeq" id="WP_004422655.1">
    <property type="nucleotide sequence ID" value="NZ_AJMR01000228.1"/>
</dbReference>
<dbReference type="KEGG" id="pfuw:KF707C_21120"/>
<dbReference type="InterPro" id="IPR038396">
    <property type="entry name" value="SpoIIAA-like_sf"/>
</dbReference>
<accession>A0AAD1BZ63</accession>
<organism evidence="1 2">
    <name type="scientific">Metapseudomonas furukawaii</name>
    <name type="common">Pseudomonas furukawaii</name>
    <dbReference type="NCBI Taxonomy" id="1149133"/>
    <lineage>
        <taxon>Bacteria</taxon>
        <taxon>Pseudomonadati</taxon>
        <taxon>Pseudomonadota</taxon>
        <taxon>Gammaproteobacteria</taxon>
        <taxon>Pseudomonadales</taxon>
        <taxon>Pseudomonadaceae</taxon>
        <taxon>Metapseudomonas</taxon>
    </lineage>
</organism>
<dbReference type="Proteomes" id="UP000218554">
    <property type="component" value="Chromosome"/>
</dbReference>
<evidence type="ECO:0008006" key="3">
    <source>
        <dbReference type="Google" id="ProtNLM"/>
    </source>
</evidence>
<sequence length="121" mass="13948">MFQIMRNGENRVDINLAGKLDRDDMRAVIAQLTQQSEGISHGRMLYRINSFEMPTLGAVAEEFSHLPELFRLVKRFDRMAVVADKSWIRKVSEVEGALIPGLTVRAFDPDHESEAQEWLFR</sequence>
<dbReference type="EMBL" id="AP014862">
    <property type="protein sequence ID" value="BAU73800.1"/>
    <property type="molecule type" value="Genomic_DNA"/>
</dbReference>
<keyword evidence="2" id="KW-1185">Reference proteome</keyword>
<protein>
    <recommendedName>
        <fullName evidence="3">STAS/SEC14 domain-containing protein</fullName>
    </recommendedName>
</protein>
<dbReference type="Gene3D" id="3.40.50.10600">
    <property type="entry name" value="SpoIIaa-like domains"/>
    <property type="match status" value="1"/>
</dbReference>
<evidence type="ECO:0000313" key="2">
    <source>
        <dbReference type="Proteomes" id="UP000218554"/>
    </source>
</evidence>
<dbReference type="InterPro" id="IPR036513">
    <property type="entry name" value="STAS_dom_sf"/>
</dbReference>
<proteinExistence type="predicted"/>
<name>A0AAD1BZ63_METFU</name>
<dbReference type="Pfam" id="PF11964">
    <property type="entry name" value="SpoIIAA-like"/>
    <property type="match status" value="1"/>
</dbReference>
<dbReference type="InterPro" id="IPR021866">
    <property type="entry name" value="SpoIIAA-like"/>
</dbReference>
<reference evidence="2" key="1">
    <citation type="submission" date="2015-05" db="EMBL/GenBank/DDBJ databases">
        <title>Draft genome sequencing of a biphenyl-degrading bacterium, Pseudomonas balearica KF707 (=NBRC110670).</title>
        <authorList>
            <person name="Kimura N."/>
            <person name="Hirose J."/>
            <person name="Watanabe T."/>
            <person name="Suenaga H."/>
            <person name="Fujihara H."/>
            <person name="Noguchi M."/>
            <person name="Hashimoto M."/>
            <person name="Shimodaira J."/>
            <person name="Tsuchikane K."/>
            <person name="Hosoyama A."/>
            <person name="Yamazoe A."/>
            <person name="Fujita N."/>
            <person name="Furukawa K."/>
        </authorList>
    </citation>
    <scope>NUCLEOTIDE SEQUENCE [LARGE SCALE GENOMIC DNA]</scope>
    <source>
        <strain evidence="2">DSM 10086 / NBRC 110670 / KF707</strain>
    </source>
</reference>
<dbReference type="AlphaFoldDB" id="A0AAD1BZ63"/>
<dbReference type="SUPFAM" id="SSF52091">
    <property type="entry name" value="SpoIIaa-like"/>
    <property type="match status" value="1"/>
</dbReference>